<evidence type="ECO:0000256" key="8">
    <source>
        <dbReference type="ARBA" id="ARBA00022989"/>
    </source>
</evidence>
<keyword evidence="7" id="KW-0677">Repeat</keyword>
<keyword evidence="4" id="KW-0433">Leucine-rich repeat</keyword>
<keyword evidence="14" id="KW-1185">Reference proteome</keyword>
<reference evidence="14" key="1">
    <citation type="journal article" date="2015" name="Nat. Genet.">
        <title>The pineapple genome and the evolution of CAM photosynthesis.</title>
        <authorList>
            <person name="Ming R."/>
            <person name="VanBuren R."/>
            <person name="Wai C.M."/>
            <person name="Tang H."/>
            <person name="Schatz M.C."/>
            <person name="Bowers J.E."/>
            <person name="Lyons E."/>
            <person name="Wang M.L."/>
            <person name="Chen J."/>
            <person name="Biggers E."/>
            <person name="Zhang J."/>
            <person name="Huang L."/>
            <person name="Zhang L."/>
            <person name="Miao W."/>
            <person name="Zhang J."/>
            <person name="Ye Z."/>
            <person name="Miao C."/>
            <person name="Lin Z."/>
            <person name="Wang H."/>
            <person name="Zhou H."/>
            <person name="Yim W.C."/>
            <person name="Priest H.D."/>
            <person name="Zheng C."/>
            <person name="Woodhouse M."/>
            <person name="Edger P.P."/>
            <person name="Guyot R."/>
            <person name="Guo H.B."/>
            <person name="Guo H."/>
            <person name="Zheng G."/>
            <person name="Singh R."/>
            <person name="Sharma A."/>
            <person name="Min X."/>
            <person name="Zheng Y."/>
            <person name="Lee H."/>
            <person name="Gurtowski J."/>
            <person name="Sedlazeck F.J."/>
            <person name="Harkess A."/>
            <person name="McKain M.R."/>
            <person name="Liao Z."/>
            <person name="Fang J."/>
            <person name="Liu J."/>
            <person name="Zhang X."/>
            <person name="Zhang Q."/>
            <person name="Hu W."/>
            <person name="Qin Y."/>
            <person name="Wang K."/>
            <person name="Chen L.Y."/>
            <person name="Shirley N."/>
            <person name="Lin Y.R."/>
            <person name="Liu L.Y."/>
            <person name="Hernandez A.G."/>
            <person name="Wright C.L."/>
            <person name="Bulone V."/>
            <person name="Tuskan G.A."/>
            <person name="Heath K."/>
            <person name="Zee F."/>
            <person name="Moore P.H."/>
            <person name="Sunkar R."/>
            <person name="Leebens-Mack J.H."/>
            <person name="Mockler T."/>
            <person name="Bennetzen J.L."/>
            <person name="Freeling M."/>
            <person name="Sankoff D."/>
            <person name="Paterson A.H."/>
            <person name="Zhu X."/>
            <person name="Yang X."/>
            <person name="Smith J.A."/>
            <person name="Cushman J.C."/>
            <person name="Paull R.E."/>
            <person name="Yu Q."/>
        </authorList>
    </citation>
    <scope>NUCLEOTIDE SEQUENCE [LARGE SCALE GENOMIC DNA]</scope>
    <source>
        <strain evidence="14">cv. F153</strain>
    </source>
</reference>
<evidence type="ECO:0000259" key="13">
    <source>
        <dbReference type="Pfam" id="PF08263"/>
    </source>
</evidence>
<evidence type="ECO:0000256" key="3">
    <source>
        <dbReference type="ARBA" id="ARBA00022475"/>
    </source>
</evidence>
<dbReference type="Pfam" id="PF13855">
    <property type="entry name" value="LRR_8"/>
    <property type="match status" value="4"/>
</dbReference>
<evidence type="ECO:0000256" key="10">
    <source>
        <dbReference type="ARBA" id="ARBA00023180"/>
    </source>
</evidence>
<dbReference type="FunFam" id="3.80.10.10:FF:000095">
    <property type="entry name" value="LRR receptor-like serine/threonine-protein kinase GSO1"/>
    <property type="match status" value="2"/>
</dbReference>
<evidence type="ECO:0000256" key="12">
    <source>
        <dbReference type="SAM" id="SignalP"/>
    </source>
</evidence>
<name>A0A6P5FXS0_ANACO</name>
<dbReference type="Gene3D" id="3.80.10.10">
    <property type="entry name" value="Ribonuclease Inhibitor"/>
    <property type="match status" value="4"/>
</dbReference>
<feature type="transmembrane region" description="Helical" evidence="11">
    <location>
        <begin position="781"/>
        <end position="804"/>
    </location>
</feature>
<proteinExistence type="inferred from homology"/>
<reference evidence="15" key="2">
    <citation type="submission" date="2025-08" db="UniProtKB">
        <authorList>
            <consortium name="RefSeq"/>
        </authorList>
    </citation>
    <scope>IDENTIFICATION</scope>
    <source>
        <tissue evidence="15">Leaf</tissue>
    </source>
</reference>
<keyword evidence="3" id="KW-1003">Cell membrane</keyword>
<dbReference type="InterPro" id="IPR032675">
    <property type="entry name" value="LRR_dom_sf"/>
</dbReference>
<dbReference type="PANTHER" id="PTHR48063:SF90">
    <property type="entry name" value="OS11G0565920 PROTEIN"/>
    <property type="match status" value="1"/>
</dbReference>
<dbReference type="InterPro" id="IPR001611">
    <property type="entry name" value="Leu-rich_rpt"/>
</dbReference>
<evidence type="ECO:0000256" key="7">
    <source>
        <dbReference type="ARBA" id="ARBA00022737"/>
    </source>
</evidence>
<dbReference type="PANTHER" id="PTHR48063">
    <property type="entry name" value="LRR RECEPTOR-LIKE KINASE"/>
    <property type="match status" value="1"/>
</dbReference>
<keyword evidence="10" id="KW-0325">Glycoprotein</keyword>
<dbReference type="SMART" id="SM00369">
    <property type="entry name" value="LRR_TYP"/>
    <property type="match status" value="6"/>
</dbReference>
<feature type="chain" id="PRO_5028234668" evidence="12">
    <location>
        <begin position="31"/>
        <end position="838"/>
    </location>
</feature>
<evidence type="ECO:0000256" key="1">
    <source>
        <dbReference type="ARBA" id="ARBA00004251"/>
    </source>
</evidence>
<evidence type="ECO:0000313" key="15">
    <source>
        <dbReference type="RefSeq" id="XP_020097785.1"/>
    </source>
</evidence>
<evidence type="ECO:0000256" key="2">
    <source>
        <dbReference type="ARBA" id="ARBA00009592"/>
    </source>
</evidence>
<keyword evidence="5 11" id="KW-0812">Transmembrane</keyword>
<keyword evidence="6 12" id="KW-0732">Signal</keyword>
<dbReference type="RefSeq" id="XP_020097785.1">
    <property type="nucleotide sequence ID" value="XM_020242196.1"/>
</dbReference>
<keyword evidence="9 11" id="KW-0472">Membrane</keyword>
<dbReference type="InterPro" id="IPR046956">
    <property type="entry name" value="RLP23-like"/>
</dbReference>
<sequence length="838" mass="93007">MACGGTFSMQNLVACLVVCLSCIQTGGASGCKEVERAALLAVKAKINDSYNLLSSWEGRDCCSWRGVGCDHTTGHVVKLNLSNRCSTDETLRGEIDPSLLLLTNLSYLDLSCNAFFGFPVLDLIGSFPSLEYLNLSSACLGGPIPPQQPNWMEQSLKNLSSVDLQYSGFGGLRNDEFSSTVTSTPARELCNLKYLDLSGLGLGGDIVDLIAKFRCSWNELQVLHLSDNQLRGNLSTWLAQMTNLTSLNLRNNSIAGKVPKWIGNLSNLTFLALSYNCFDGVISEAHFVDLVRLDTLFLSLNSLTMSVSSDWVPPFQLTSFAAHSCQLGPKFPEWLQSQTRIEYLGLANTSIADALPSWFWNLSISELDLSSNRISGKLPSSFRTLPLIYVNLRSNRFEGQIPPPPPRIQALDLSENYFSGPFPQTLDTPNLRFLLLSQNLITGSIPSYICELSSLEYLDLSNNHLSGKLPDCRWKSQLDYLDLSSNNLSGEIPGSFGSQNSLESLHLNNNSLDGEFPTSLQHCSNLVFLDLGENKFTGRVPTWIGESLRHLVYLRLRSNSFIGYVPPELAQLRNLQVLDLARNNLTGSIPNSFGNFSAMLSTHTAQTIRVVLFYRPKCQGLDYTNDLAVVIKGQVLEYSSNLNLVKVMDLSGNSLSGKIPGEIGVLQELQSLNLSSNHLQGRIPRRIGDMRSLESLDLSYNELSGDIPQSLSGLTYLSHLNVSYNNLSGRIPRGNQFDTLDDPSIYIGNAYLCGDQTNKNCPEDGNNLSETKEDDNESEFIWIWFGICLGFVAGFWGLWCVLLFQRAWRIAYFETIDQVSEWLFITAVRRIARLSRTK</sequence>
<dbReference type="AlphaFoldDB" id="A0A6P5FXS0"/>
<dbReference type="Proteomes" id="UP000515123">
    <property type="component" value="Linkage group 10"/>
</dbReference>
<evidence type="ECO:0000256" key="6">
    <source>
        <dbReference type="ARBA" id="ARBA00022729"/>
    </source>
</evidence>
<dbReference type="GO" id="GO:0005886">
    <property type="term" value="C:plasma membrane"/>
    <property type="evidence" value="ECO:0007669"/>
    <property type="project" value="UniProtKB-SubCell"/>
</dbReference>
<accession>A0A6P5FXS0</accession>
<organism evidence="14 15">
    <name type="scientific">Ananas comosus</name>
    <name type="common">Pineapple</name>
    <name type="synonym">Ananas ananas</name>
    <dbReference type="NCBI Taxonomy" id="4615"/>
    <lineage>
        <taxon>Eukaryota</taxon>
        <taxon>Viridiplantae</taxon>
        <taxon>Streptophyta</taxon>
        <taxon>Embryophyta</taxon>
        <taxon>Tracheophyta</taxon>
        <taxon>Spermatophyta</taxon>
        <taxon>Magnoliopsida</taxon>
        <taxon>Liliopsida</taxon>
        <taxon>Poales</taxon>
        <taxon>Bromeliaceae</taxon>
        <taxon>Bromelioideae</taxon>
        <taxon>Ananas</taxon>
    </lineage>
</organism>
<comment type="similarity">
    <text evidence="2">Belongs to the RLP family.</text>
</comment>
<feature type="signal peptide" evidence="12">
    <location>
        <begin position="1"/>
        <end position="30"/>
    </location>
</feature>
<evidence type="ECO:0000256" key="4">
    <source>
        <dbReference type="ARBA" id="ARBA00022614"/>
    </source>
</evidence>
<dbReference type="PRINTS" id="PR00019">
    <property type="entry name" value="LEURICHRPT"/>
</dbReference>
<feature type="domain" description="Leucine-rich repeat-containing N-terminal plant-type" evidence="13">
    <location>
        <begin position="35"/>
        <end position="70"/>
    </location>
</feature>
<dbReference type="SUPFAM" id="SSF52058">
    <property type="entry name" value="L domain-like"/>
    <property type="match status" value="4"/>
</dbReference>
<evidence type="ECO:0000256" key="5">
    <source>
        <dbReference type="ARBA" id="ARBA00022692"/>
    </source>
</evidence>
<dbReference type="Gramene" id="Aco009945.1.mrna1">
    <property type="protein sequence ID" value="Aco009945.1.mrna1.cds1"/>
    <property type="gene ID" value="Aco009945.1.path1"/>
</dbReference>
<dbReference type="InterPro" id="IPR003591">
    <property type="entry name" value="Leu-rich_rpt_typical-subtyp"/>
</dbReference>
<dbReference type="InterPro" id="IPR013210">
    <property type="entry name" value="LRR_N_plant-typ"/>
</dbReference>
<dbReference type="PROSITE" id="PS51450">
    <property type="entry name" value="LRR"/>
    <property type="match status" value="1"/>
</dbReference>
<protein>
    <submittedName>
        <fullName evidence="15">LRR receptor-like serine/threonine-protein kinase ERL1</fullName>
    </submittedName>
</protein>
<keyword evidence="8 11" id="KW-1133">Transmembrane helix</keyword>
<evidence type="ECO:0000256" key="9">
    <source>
        <dbReference type="ARBA" id="ARBA00023136"/>
    </source>
</evidence>
<dbReference type="Pfam" id="PF08263">
    <property type="entry name" value="LRRNT_2"/>
    <property type="match status" value="1"/>
</dbReference>
<evidence type="ECO:0000256" key="11">
    <source>
        <dbReference type="SAM" id="Phobius"/>
    </source>
</evidence>
<comment type="subcellular location">
    <subcellularLocation>
        <location evidence="1">Cell membrane</location>
        <topology evidence="1">Single-pass type I membrane protein</topology>
    </subcellularLocation>
</comment>
<evidence type="ECO:0000313" key="14">
    <source>
        <dbReference type="Proteomes" id="UP000515123"/>
    </source>
</evidence>
<gene>
    <name evidence="15" type="primary">LOC109716659</name>
</gene>
<dbReference type="GeneID" id="109716659"/>
<dbReference type="Pfam" id="PF00560">
    <property type="entry name" value="LRR_1"/>
    <property type="match status" value="4"/>
</dbReference>
<dbReference type="OrthoDB" id="786385at2759"/>